<organism evidence="1 2">
    <name type="scientific">Meloidogyne hapla</name>
    <name type="common">Root-knot nematode worm</name>
    <dbReference type="NCBI Taxonomy" id="6305"/>
    <lineage>
        <taxon>Eukaryota</taxon>
        <taxon>Metazoa</taxon>
        <taxon>Ecdysozoa</taxon>
        <taxon>Nematoda</taxon>
        <taxon>Chromadorea</taxon>
        <taxon>Rhabditida</taxon>
        <taxon>Tylenchina</taxon>
        <taxon>Tylenchomorpha</taxon>
        <taxon>Tylenchoidea</taxon>
        <taxon>Meloidogynidae</taxon>
        <taxon>Meloidogyninae</taxon>
        <taxon>Meloidogyne</taxon>
    </lineage>
</organism>
<evidence type="ECO:0000313" key="1">
    <source>
        <dbReference type="Proteomes" id="UP000095281"/>
    </source>
</evidence>
<keyword evidence="1" id="KW-1185">Reference proteome</keyword>
<proteinExistence type="predicted"/>
<name>A0A1I8B1V9_MELHA</name>
<evidence type="ECO:0000313" key="2">
    <source>
        <dbReference type="WBParaSite" id="MhA1_Contig120.frz3.gene1"/>
    </source>
</evidence>
<dbReference type="AlphaFoldDB" id="A0A1I8B1V9"/>
<sequence>MKINTKFFSFQKLLFTITTLFTILQLFVCKVESFDYEIRQFGPSSIGSNSGIAQRSLFVDTETNSDDNAGFLGGLPVSSRRRLIQPPPLKRSLGINRGQRILVGNDWPILLTRPEII</sequence>
<dbReference type="WBParaSite" id="MhA1_Contig120.frz3.gene1">
    <property type="protein sequence ID" value="MhA1_Contig120.frz3.gene1"/>
    <property type="gene ID" value="MhA1_Contig120.frz3.gene1"/>
</dbReference>
<reference evidence="2" key="1">
    <citation type="submission" date="2016-11" db="UniProtKB">
        <authorList>
            <consortium name="WormBaseParasite"/>
        </authorList>
    </citation>
    <scope>IDENTIFICATION</scope>
</reference>
<accession>A0A1I8B1V9</accession>
<dbReference type="Proteomes" id="UP000095281">
    <property type="component" value="Unplaced"/>
</dbReference>
<protein>
    <submittedName>
        <fullName evidence="2">Uncharacterized protein</fullName>
    </submittedName>
</protein>